<dbReference type="RefSeq" id="WP_182040361.1">
    <property type="nucleotide sequence ID" value="NZ_PDLY01000001.1"/>
</dbReference>
<evidence type="ECO:0000259" key="3">
    <source>
        <dbReference type="Pfam" id="PF02384"/>
    </source>
</evidence>
<dbReference type="SUPFAM" id="SSF53335">
    <property type="entry name" value="S-adenosyl-L-methionine-dependent methyltransferases"/>
    <property type="match status" value="1"/>
</dbReference>
<dbReference type="Pfam" id="PF02384">
    <property type="entry name" value="N6_Mtase"/>
    <property type="match status" value="1"/>
</dbReference>
<dbReference type="InterPro" id="IPR003356">
    <property type="entry name" value="DNA_methylase_A-5"/>
</dbReference>
<dbReference type="Gene3D" id="3.40.50.150">
    <property type="entry name" value="Vaccinia Virus protein VP39"/>
    <property type="match status" value="1"/>
</dbReference>
<comment type="caution">
    <text evidence="4">The sequence shown here is derived from an EMBL/GenBank/DDBJ whole genome shotgun (WGS) entry which is preliminary data.</text>
</comment>
<keyword evidence="5" id="KW-1185">Reference proteome</keyword>
<evidence type="ECO:0000256" key="1">
    <source>
        <dbReference type="ARBA" id="ARBA00006594"/>
    </source>
</evidence>
<dbReference type="PROSITE" id="PS00092">
    <property type="entry name" value="N6_MTASE"/>
    <property type="match status" value="1"/>
</dbReference>
<dbReference type="PANTHER" id="PTHR42998:SF1">
    <property type="entry name" value="TYPE I RESTRICTION ENZYME HINDI METHYLASE SUBUNIT"/>
    <property type="match status" value="1"/>
</dbReference>
<accession>A0ABR5ZR11</accession>
<dbReference type="PRINTS" id="PR00507">
    <property type="entry name" value="N12N6MTFRASE"/>
</dbReference>
<dbReference type="InterPro" id="IPR002052">
    <property type="entry name" value="DNA_methylase_N6_adenine_CS"/>
</dbReference>
<keyword evidence="2" id="KW-0680">Restriction system</keyword>
<name>A0ABR5ZR11_9PROT</name>
<sequence length="428" mass="49320">MVGRHKLNPERRETILLRLQELLMANSGENAYEEAFKIIVAKIFDEINVKNKKSKLFKNYKTPKETRENINKLLYMALENWPGSLEEGKTNLNDTHLDICVSEISNITLLDKNIEIIDDLFEYLVSSDSKGNKGQYFTPRSVIDFAVHLIDPKIHESIIDPSCGSGGFLVHSLNYIKEKNKNSYKNNVWGFDFDPRAVRIARTLLRISGIKNPNIYNVNSLINNKSLDFLIKTNKNCCLPASIESIMNVEFNQKSKFDVLFANPPFAGEIKEEHILNSYDISKEKSSIERDALFLERCINLLNPGGRFAIILPHNKLAGVAWKKLRIWLMRRVKLSLVVGLPRATFMPHTPQKTALVIGEKRRNNVSYPPKNEEIMFSICDKIGKDSSGRLIKKIDSDEFSSLWERSDHDLHEILYQYQNYLEKKEKI</sequence>
<reference evidence="4 5" key="1">
    <citation type="submission" date="2017-10" db="EMBL/GenBank/DDBJ databases">
        <authorList>
            <person name="Jakob F."/>
        </authorList>
    </citation>
    <scope>NUCLEOTIDE SEQUENCE [LARGE SCALE GENOMIC DNA]</scope>
    <source>
        <strain evidence="4 5">TMW 2.1889</strain>
    </source>
</reference>
<dbReference type="PANTHER" id="PTHR42998">
    <property type="entry name" value="TYPE I RESTRICTION ENZYME HINDVIIP M PROTEIN-RELATED"/>
    <property type="match status" value="1"/>
</dbReference>
<comment type="similarity">
    <text evidence="1">Belongs to the N(4)/N(6)-methyltransferase family.</text>
</comment>
<proteinExistence type="inferred from homology"/>
<evidence type="ECO:0000313" key="4">
    <source>
        <dbReference type="EMBL" id="MBA5726772.1"/>
    </source>
</evidence>
<dbReference type="InterPro" id="IPR052916">
    <property type="entry name" value="Type-I_RE_MTase_Subunit"/>
</dbReference>
<dbReference type="Proteomes" id="UP000765338">
    <property type="component" value="Unassembled WGS sequence"/>
</dbReference>
<dbReference type="InterPro" id="IPR029063">
    <property type="entry name" value="SAM-dependent_MTases_sf"/>
</dbReference>
<evidence type="ECO:0000313" key="5">
    <source>
        <dbReference type="Proteomes" id="UP000765338"/>
    </source>
</evidence>
<dbReference type="EMBL" id="PDLY01000001">
    <property type="protein sequence ID" value="MBA5726772.1"/>
    <property type="molecule type" value="Genomic_DNA"/>
</dbReference>
<organism evidence="4 5">
    <name type="scientific">Bombella mellum</name>
    <dbReference type="NCBI Taxonomy" id="2039288"/>
    <lineage>
        <taxon>Bacteria</taxon>
        <taxon>Pseudomonadati</taxon>
        <taxon>Pseudomonadota</taxon>
        <taxon>Alphaproteobacteria</taxon>
        <taxon>Acetobacterales</taxon>
        <taxon>Acetobacteraceae</taxon>
        <taxon>Bombella</taxon>
    </lineage>
</organism>
<protein>
    <recommendedName>
        <fullName evidence="3">DNA methylase adenine-specific domain-containing protein</fullName>
    </recommendedName>
</protein>
<gene>
    <name evidence="4" type="ORF">CPA56_02010</name>
</gene>
<feature type="domain" description="DNA methylase adenine-specific" evidence="3">
    <location>
        <begin position="114"/>
        <end position="381"/>
    </location>
</feature>
<dbReference type="CDD" id="cd02440">
    <property type="entry name" value="AdoMet_MTases"/>
    <property type="match status" value="1"/>
</dbReference>
<evidence type="ECO:0000256" key="2">
    <source>
        <dbReference type="ARBA" id="ARBA00022747"/>
    </source>
</evidence>